<evidence type="ECO:0000256" key="1">
    <source>
        <dbReference type="ARBA" id="ARBA00004651"/>
    </source>
</evidence>
<dbReference type="EMBL" id="CP158568">
    <property type="protein sequence ID" value="XBY46153.1"/>
    <property type="molecule type" value="Genomic_DNA"/>
</dbReference>
<keyword evidence="5 7" id="KW-1133">Transmembrane helix</keyword>
<dbReference type="CDD" id="cd17502">
    <property type="entry name" value="MFS_Azr1_MDR_like"/>
    <property type="match status" value="1"/>
</dbReference>
<dbReference type="Gene3D" id="1.20.1250.20">
    <property type="entry name" value="MFS general substrate transporter like domains"/>
    <property type="match status" value="1"/>
</dbReference>
<evidence type="ECO:0000256" key="6">
    <source>
        <dbReference type="ARBA" id="ARBA00023136"/>
    </source>
</evidence>
<evidence type="ECO:0000256" key="4">
    <source>
        <dbReference type="ARBA" id="ARBA00022692"/>
    </source>
</evidence>
<dbReference type="GO" id="GO:0022857">
    <property type="term" value="F:transmembrane transporter activity"/>
    <property type="evidence" value="ECO:0007669"/>
    <property type="project" value="InterPro"/>
</dbReference>
<dbReference type="Pfam" id="PF07690">
    <property type="entry name" value="MFS_1"/>
    <property type="match status" value="1"/>
</dbReference>
<feature type="transmembrane region" description="Helical" evidence="7">
    <location>
        <begin position="50"/>
        <end position="69"/>
    </location>
</feature>
<keyword evidence="4 7" id="KW-0812">Transmembrane</keyword>
<dbReference type="InterPro" id="IPR011701">
    <property type="entry name" value="MFS"/>
</dbReference>
<proteinExistence type="predicted"/>
<protein>
    <submittedName>
        <fullName evidence="9">MDR family MFS transporter</fullName>
    </submittedName>
</protein>
<evidence type="ECO:0000256" key="2">
    <source>
        <dbReference type="ARBA" id="ARBA00022448"/>
    </source>
</evidence>
<dbReference type="Gene3D" id="1.20.1720.10">
    <property type="entry name" value="Multidrug resistance protein D"/>
    <property type="match status" value="1"/>
</dbReference>
<dbReference type="InterPro" id="IPR036259">
    <property type="entry name" value="MFS_trans_sf"/>
</dbReference>
<feature type="transmembrane region" description="Helical" evidence="7">
    <location>
        <begin position="106"/>
        <end position="127"/>
    </location>
</feature>
<dbReference type="SUPFAM" id="SSF103473">
    <property type="entry name" value="MFS general substrate transporter"/>
    <property type="match status" value="1"/>
</dbReference>
<feature type="transmembrane region" description="Helical" evidence="7">
    <location>
        <begin position="447"/>
        <end position="473"/>
    </location>
</feature>
<feature type="transmembrane region" description="Helical" evidence="7">
    <location>
        <begin position="403"/>
        <end position="427"/>
    </location>
</feature>
<dbReference type="PROSITE" id="PS50850">
    <property type="entry name" value="MFS"/>
    <property type="match status" value="1"/>
</dbReference>
<gene>
    <name evidence="9" type="ORF">ABS361_07965</name>
</gene>
<keyword evidence="6 7" id="KW-0472">Membrane</keyword>
<feature type="transmembrane region" description="Helical" evidence="7">
    <location>
        <begin position="167"/>
        <end position="189"/>
    </location>
</feature>
<evidence type="ECO:0000256" key="7">
    <source>
        <dbReference type="SAM" id="Phobius"/>
    </source>
</evidence>
<feature type="transmembrane region" description="Helical" evidence="7">
    <location>
        <begin position="15"/>
        <end position="38"/>
    </location>
</feature>
<feature type="transmembrane region" description="Helical" evidence="7">
    <location>
        <begin position="265"/>
        <end position="293"/>
    </location>
</feature>
<feature type="transmembrane region" description="Helical" evidence="7">
    <location>
        <begin position="201"/>
        <end position="222"/>
    </location>
</feature>
<keyword evidence="2" id="KW-0813">Transport</keyword>
<evidence type="ECO:0000256" key="5">
    <source>
        <dbReference type="ARBA" id="ARBA00022989"/>
    </source>
</evidence>
<dbReference type="AlphaFoldDB" id="A0AAU7XEG5"/>
<dbReference type="FunFam" id="1.20.1720.10:FF:000004">
    <property type="entry name" value="EmrB/QacA family drug resistance transporter"/>
    <property type="match status" value="1"/>
</dbReference>
<evidence type="ECO:0000259" key="8">
    <source>
        <dbReference type="PROSITE" id="PS50850"/>
    </source>
</evidence>
<comment type="subcellular location">
    <subcellularLocation>
        <location evidence="1">Cell membrane</location>
        <topology evidence="1">Multi-pass membrane protein</topology>
    </subcellularLocation>
</comment>
<feature type="domain" description="Major facilitator superfamily (MFS) profile" evidence="8">
    <location>
        <begin position="16"/>
        <end position="475"/>
    </location>
</feature>
<dbReference type="PANTHER" id="PTHR23501:SF197">
    <property type="entry name" value="COMD"/>
    <property type="match status" value="1"/>
</dbReference>
<evidence type="ECO:0000256" key="3">
    <source>
        <dbReference type="ARBA" id="ARBA00022475"/>
    </source>
</evidence>
<feature type="transmembrane region" description="Helical" evidence="7">
    <location>
        <begin position="305"/>
        <end position="325"/>
    </location>
</feature>
<dbReference type="PANTHER" id="PTHR23501">
    <property type="entry name" value="MAJOR FACILITATOR SUPERFAMILY"/>
    <property type="match status" value="1"/>
</dbReference>
<accession>A0AAU7XEG5</accession>
<feature type="transmembrane region" description="Helical" evidence="7">
    <location>
        <begin position="337"/>
        <end position="355"/>
    </location>
</feature>
<feature type="transmembrane region" description="Helical" evidence="7">
    <location>
        <begin position="234"/>
        <end position="253"/>
    </location>
</feature>
<keyword evidence="3" id="KW-1003">Cell membrane</keyword>
<feature type="transmembrane region" description="Helical" evidence="7">
    <location>
        <begin position="81"/>
        <end position="100"/>
    </location>
</feature>
<feature type="transmembrane region" description="Helical" evidence="7">
    <location>
        <begin position="139"/>
        <end position="161"/>
    </location>
</feature>
<dbReference type="KEGG" id="mflg:ABS361_07965"/>
<sequence length="493" mass="51064">MHAPAQTVSDEDRRWIVIGALVSMMLAALDQTIVAPALPTIGASLGSPDWLSWVVSAYFLTATAVTPLYGKLADIKGRRPVMIAGVAIFLVGSVLCALAPSMGVLIVARALQGIGGGGLIALAQTIIGDIVPPYERARYMVYISGTWAIASIAGPVLGGVFAEHLHWSLIFWINLPIGAMALSITSPILKRLPPVHRPHKLDILGAVLMVVATVSLMLALTWGGTRYAWTSREILGLGAAAVILFAVFGFHVVRAEEALVPPRVLGNKVIAAAATSLFFTSAVYVGLAVYVPIFLEQVYDMPPSLSGTALVALLAGTVAGANIAGRFTPRVKHYKHIALGGSAVAIAAMTTFALGAPYLPFWAFEILLVIAGLGQGTQWPIGTVSVQNAADPHDLGTATAAMGFLRSLGSVIGIAVLGAIVLANGIVQGLEGAGHGPVAAAAGVERVKAAAAFVHVFGAAAIIQCFAFVSMALMKELPLRGRVAKEAVAATVE</sequence>
<dbReference type="RefSeq" id="WP_407051251.1">
    <property type="nucleotide sequence ID" value="NZ_CP158568.1"/>
</dbReference>
<evidence type="ECO:0000313" key="9">
    <source>
        <dbReference type="EMBL" id="XBY46153.1"/>
    </source>
</evidence>
<reference evidence="9" key="1">
    <citation type="submission" date="2024-06" db="EMBL/GenBank/DDBJ databases">
        <title>Methylostella associata gen. nov., sp. nov., a novel Ancalomicrobiaceae-affiliated facultatively methylotrophic bacteria that feed on methanotrophs of the genus Methylococcus.</title>
        <authorList>
            <person name="Saltykova V."/>
            <person name="Danilova O.V."/>
            <person name="Oshkin I.Y."/>
            <person name="Belova S.E."/>
            <person name="Pimenov N.V."/>
            <person name="Dedysh S.N."/>
        </authorList>
    </citation>
    <scope>NUCLEOTIDE SEQUENCE</scope>
    <source>
        <strain evidence="9">S20</strain>
    </source>
</reference>
<name>A0AAU7XEG5_9HYPH</name>
<organism evidence="9">
    <name type="scientific">Methyloraptor flagellatus</name>
    <dbReference type="NCBI Taxonomy" id="3162530"/>
    <lineage>
        <taxon>Bacteria</taxon>
        <taxon>Pseudomonadati</taxon>
        <taxon>Pseudomonadota</taxon>
        <taxon>Alphaproteobacteria</taxon>
        <taxon>Hyphomicrobiales</taxon>
        <taxon>Ancalomicrobiaceae</taxon>
        <taxon>Methyloraptor</taxon>
    </lineage>
</organism>
<dbReference type="GO" id="GO:0005886">
    <property type="term" value="C:plasma membrane"/>
    <property type="evidence" value="ECO:0007669"/>
    <property type="project" value="UniProtKB-SubCell"/>
</dbReference>
<dbReference type="InterPro" id="IPR020846">
    <property type="entry name" value="MFS_dom"/>
</dbReference>